<comment type="similarity">
    <text evidence="1">Belongs to the sulfatase family.</text>
</comment>
<comment type="caution">
    <text evidence="3">The sequence shown here is derived from an EMBL/GenBank/DDBJ whole genome shotgun (WGS) entry which is preliminary data.</text>
</comment>
<evidence type="ECO:0000259" key="2">
    <source>
        <dbReference type="Pfam" id="PF00884"/>
    </source>
</evidence>
<dbReference type="AlphaFoldDB" id="X0XY77"/>
<dbReference type="Gene3D" id="3.40.720.10">
    <property type="entry name" value="Alkaline Phosphatase, subunit A"/>
    <property type="match status" value="1"/>
</dbReference>
<reference evidence="3" key="1">
    <citation type="journal article" date="2014" name="Front. Microbiol.">
        <title>High frequency of phylogenetically diverse reductive dehalogenase-homologous genes in deep subseafloor sedimentary metagenomes.</title>
        <authorList>
            <person name="Kawai M."/>
            <person name="Futagami T."/>
            <person name="Toyoda A."/>
            <person name="Takaki Y."/>
            <person name="Nishi S."/>
            <person name="Hori S."/>
            <person name="Arai W."/>
            <person name="Tsubouchi T."/>
            <person name="Morono Y."/>
            <person name="Uchiyama I."/>
            <person name="Ito T."/>
            <person name="Fujiyama A."/>
            <person name="Inagaki F."/>
            <person name="Takami H."/>
        </authorList>
    </citation>
    <scope>NUCLEOTIDE SEQUENCE</scope>
    <source>
        <strain evidence="3">Expedition CK06-06</strain>
    </source>
</reference>
<proteinExistence type="inferred from homology"/>
<feature type="non-terminal residue" evidence="3">
    <location>
        <position position="253"/>
    </location>
</feature>
<dbReference type="Pfam" id="PF00884">
    <property type="entry name" value="Sulfatase"/>
    <property type="match status" value="1"/>
</dbReference>
<dbReference type="PANTHER" id="PTHR42693:SF33">
    <property type="entry name" value="ARYLSULFATASE"/>
    <property type="match status" value="1"/>
</dbReference>
<sequence length="253" mass="29440">KGDFIGAPGWGPIPEDQPTLAEMLRDAGYRTGLIADVYHMFKPSKNYWRGFDQWTFLRGQEKDPQRSGPKLTKEELDYWLPKEMQNKSTIGFIQQCIMNIHGRTKEEDYFGPKVLKEASLWLEQNQDAGKFFLTVESFDPHEPWLIPKHYLRMYSKNNSREQVMSGYGDTLMKKKDLLKRTQANYSGEVTMCDRWFGYFLETMRVLGLLDNTVVIFTSDHGHSIGDRNYLGKRGYPSSPEVFDIPLMIRFPKG</sequence>
<dbReference type="InterPro" id="IPR050738">
    <property type="entry name" value="Sulfatase"/>
</dbReference>
<dbReference type="EMBL" id="BARS01041083">
    <property type="protein sequence ID" value="GAG41503.1"/>
    <property type="molecule type" value="Genomic_DNA"/>
</dbReference>
<feature type="domain" description="Sulfatase N-terminal" evidence="2">
    <location>
        <begin position="11"/>
        <end position="252"/>
    </location>
</feature>
<accession>X0XY77</accession>
<dbReference type="InterPro" id="IPR000917">
    <property type="entry name" value="Sulfatase_N"/>
</dbReference>
<name>X0XY77_9ZZZZ</name>
<protein>
    <recommendedName>
        <fullName evidence="2">Sulfatase N-terminal domain-containing protein</fullName>
    </recommendedName>
</protein>
<dbReference type="InterPro" id="IPR017850">
    <property type="entry name" value="Alkaline_phosphatase_core_sf"/>
</dbReference>
<dbReference type="GO" id="GO:0004065">
    <property type="term" value="F:arylsulfatase activity"/>
    <property type="evidence" value="ECO:0007669"/>
    <property type="project" value="TreeGrafter"/>
</dbReference>
<dbReference type="PANTHER" id="PTHR42693">
    <property type="entry name" value="ARYLSULFATASE FAMILY MEMBER"/>
    <property type="match status" value="1"/>
</dbReference>
<gene>
    <name evidence="3" type="ORF">S01H1_62539</name>
</gene>
<dbReference type="SUPFAM" id="SSF53649">
    <property type="entry name" value="Alkaline phosphatase-like"/>
    <property type="match status" value="1"/>
</dbReference>
<evidence type="ECO:0000313" key="3">
    <source>
        <dbReference type="EMBL" id="GAG41503.1"/>
    </source>
</evidence>
<evidence type="ECO:0000256" key="1">
    <source>
        <dbReference type="ARBA" id="ARBA00008779"/>
    </source>
</evidence>
<feature type="non-terminal residue" evidence="3">
    <location>
        <position position="1"/>
    </location>
</feature>
<organism evidence="3">
    <name type="scientific">marine sediment metagenome</name>
    <dbReference type="NCBI Taxonomy" id="412755"/>
    <lineage>
        <taxon>unclassified sequences</taxon>
        <taxon>metagenomes</taxon>
        <taxon>ecological metagenomes</taxon>
    </lineage>
</organism>